<evidence type="ECO:0000256" key="1">
    <source>
        <dbReference type="SAM" id="Phobius"/>
    </source>
</evidence>
<dbReference type="AlphaFoldDB" id="A0A927NBD0"/>
<dbReference type="Proteomes" id="UP000638648">
    <property type="component" value="Unassembled WGS sequence"/>
</dbReference>
<reference evidence="2" key="1">
    <citation type="submission" date="2020-10" db="EMBL/GenBank/DDBJ databases">
        <title>Sequencing the genomes of 1000 actinobacteria strains.</title>
        <authorList>
            <person name="Klenk H.-P."/>
        </authorList>
    </citation>
    <scope>NUCLEOTIDE SEQUENCE</scope>
    <source>
        <strain evidence="2">DSM 45354</strain>
    </source>
</reference>
<protein>
    <submittedName>
        <fullName evidence="2">Uncharacterized protein</fullName>
    </submittedName>
</protein>
<keyword evidence="1" id="KW-1133">Transmembrane helix</keyword>
<feature type="transmembrane region" description="Helical" evidence="1">
    <location>
        <begin position="35"/>
        <end position="56"/>
    </location>
</feature>
<comment type="caution">
    <text evidence="2">The sequence shown here is derived from an EMBL/GenBank/DDBJ whole genome shotgun (WGS) entry which is preliminary data.</text>
</comment>
<name>A0A927NBD0_9ACTN</name>
<dbReference type="RefSeq" id="WP_192754881.1">
    <property type="nucleotide sequence ID" value="NZ_BAABJL010000176.1"/>
</dbReference>
<organism evidence="2 3">
    <name type="scientific">Actinopolymorpha pittospori</name>
    <dbReference type="NCBI Taxonomy" id="648752"/>
    <lineage>
        <taxon>Bacteria</taxon>
        <taxon>Bacillati</taxon>
        <taxon>Actinomycetota</taxon>
        <taxon>Actinomycetes</taxon>
        <taxon>Propionibacteriales</taxon>
        <taxon>Actinopolymorphaceae</taxon>
        <taxon>Actinopolymorpha</taxon>
    </lineage>
</organism>
<proteinExistence type="predicted"/>
<keyword evidence="1" id="KW-0812">Transmembrane</keyword>
<dbReference type="EMBL" id="JADBEM010000001">
    <property type="protein sequence ID" value="MBE1611710.1"/>
    <property type="molecule type" value="Genomic_DNA"/>
</dbReference>
<keyword evidence="1" id="KW-0472">Membrane</keyword>
<evidence type="ECO:0000313" key="2">
    <source>
        <dbReference type="EMBL" id="MBE1611710.1"/>
    </source>
</evidence>
<evidence type="ECO:0000313" key="3">
    <source>
        <dbReference type="Proteomes" id="UP000638648"/>
    </source>
</evidence>
<keyword evidence="3" id="KW-1185">Reference proteome</keyword>
<accession>A0A927NBD0</accession>
<gene>
    <name evidence="2" type="ORF">HEB94_008558</name>
</gene>
<sequence length="57" mass="6101">MSDVNRPEDDPGANTVMFQKFVEQRGAERRPGRNALIAVAAVVVVVVILAIVLALAL</sequence>